<evidence type="ECO:0000313" key="2">
    <source>
        <dbReference type="Proteomes" id="UP000294835"/>
    </source>
</evidence>
<dbReference type="EMBL" id="SLXP01000022">
    <property type="protein sequence ID" value="TCP38059.1"/>
    <property type="molecule type" value="Genomic_DNA"/>
</dbReference>
<gene>
    <name evidence="1" type="ORF">EV662_1223</name>
</gene>
<accession>A0A4R2PQH7</accession>
<proteinExistence type="predicted"/>
<protein>
    <submittedName>
        <fullName evidence="1">Uncharacterized protein</fullName>
    </submittedName>
</protein>
<keyword evidence="2" id="KW-1185">Reference proteome</keyword>
<sequence>MTRLGEALARRLHEYSKPLISNYELFHQLWIIYAEGKVKYLRGEHPSHDLFQRTKSLLRDEGVIRKDANYGRMWRIMTHADAPADEIVCIADQTCYISHFSAMQRYGLTERRPEALFLTQPTSSETKRILAERMQEDYGTAIQDEETHIEPLLATHHPHRVRGRIIETLSTRYFGQWRQVRGSFARIGTIGQTFLDMLEAPERCGGMLHVITTWEKHAATYLEEIISRIEDAPKPIHKVRAGYILEERLDITDPRVLAWKAFAQRGGSRVLDPGEPFVDRYSEEWMISINVG</sequence>
<evidence type="ECO:0000313" key="1">
    <source>
        <dbReference type="EMBL" id="TCP38059.1"/>
    </source>
</evidence>
<name>A0A4R2PQH7_9RHOB</name>
<organism evidence="1 2">
    <name type="scientific">Rhodovulum marinum</name>
    <dbReference type="NCBI Taxonomy" id="320662"/>
    <lineage>
        <taxon>Bacteria</taxon>
        <taxon>Pseudomonadati</taxon>
        <taxon>Pseudomonadota</taxon>
        <taxon>Alphaproteobacteria</taxon>
        <taxon>Rhodobacterales</taxon>
        <taxon>Paracoccaceae</taxon>
        <taxon>Rhodovulum</taxon>
    </lineage>
</organism>
<comment type="caution">
    <text evidence="1">The sequence shown here is derived from an EMBL/GenBank/DDBJ whole genome shotgun (WGS) entry which is preliminary data.</text>
</comment>
<dbReference type="Proteomes" id="UP000294835">
    <property type="component" value="Unassembled WGS sequence"/>
</dbReference>
<dbReference type="AlphaFoldDB" id="A0A4R2PQH7"/>
<reference evidence="1 2" key="1">
    <citation type="submission" date="2019-03" db="EMBL/GenBank/DDBJ databases">
        <title>Genomic Encyclopedia of Type Strains, Phase IV (KMG-IV): sequencing the most valuable type-strain genomes for metagenomic binning, comparative biology and taxonomic classification.</title>
        <authorList>
            <person name="Goeker M."/>
        </authorList>
    </citation>
    <scope>NUCLEOTIDE SEQUENCE [LARGE SCALE GENOMIC DNA]</scope>
    <source>
        <strain evidence="1 2">DSM 18063</strain>
    </source>
</reference>